<name>A0A2K9ITQ3_9BACI</name>
<dbReference type="KEGG" id="vpn:A21D_00030"/>
<dbReference type="RefSeq" id="WP_101932338.1">
    <property type="nucleotide sequence ID" value="NZ_CP018622.1"/>
</dbReference>
<evidence type="ECO:0000313" key="1">
    <source>
        <dbReference type="EMBL" id="AUJ23146.1"/>
    </source>
</evidence>
<accession>A0A2K9ITQ3</accession>
<dbReference type="AlphaFoldDB" id="A0A2K9ITQ3"/>
<gene>
    <name evidence="1" type="ORF">A21D_00030</name>
</gene>
<proteinExistence type="predicted"/>
<dbReference type="Proteomes" id="UP000234237">
    <property type="component" value="Chromosome"/>
</dbReference>
<reference evidence="2" key="1">
    <citation type="submission" date="2016-11" db="EMBL/GenBank/DDBJ databases">
        <title>Complete genome sequence of Virgibacillus pantothenticus 21D, a halophilic bacterium isolated from the deep hypersaline anoxic basin Discovery in the Mediterranean Sea.</title>
        <authorList>
            <person name="Zeaiter Z."/>
            <person name="Booth J.M."/>
            <person name="Prosdocimi E.M."/>
            <person name="Mapelli F."/>
            <person name="Fusi M."/>
            <person name="Daffonchio D."/>
            <person name="Borin S."/>
            <person name="Crotti E."/>
        </authorList>
    </citation>
    <scope>NUCLEOTIDE SEQUENCE [LARGE SCALE GENOMIC DNA]</scope>
    <source>
        <strain evidence="2">21D</strain>
    </source>
</reference>
<organism evidence="1 2">
    <name type="scientific">Virgibacillus dokdonensis</name>
    <dbReference type="NCBI Taxonomy" id="302167"/>
    <lineage>
        <taxon>Bacteria</taxon>
        <taxon>Bacillati</taxon>
        <taxon>Bacillota</taxon>
        <taxon>Bacilli</taxon>
        <taxon>Bacillales</taxon>
        <taxon>Bacillaceae</taxon>
        <taxon>Virgibacillus</taxon>
    </lineage>
</organism>
<dbReference type="EMBL" id="CP018622">
    <property type="protein sequence ID" value="AUJ23146.1"/>
    <property type="molecule type" value="Genomic_DNA"/>
</dbReference>
<sequence>MSNCFEDETGKSPEELTQEEFIALSDELKWLAYENVIEMFYGVSGELEEAIEGRCESER</sequence>
<evidence type="ECO:0000313" key="2">
    <source>
        <dbReference type="Proteomes" id="UP000234237"/>
    </source>
</evidence>
<protein>
    <submittedName>
        <fullName evidence="1">Uncharacterized protein</fullName>
    </submittedName>
</protein>
<dbReference type="STRING" id="302167.GCA_900166595_02872"/>